<dbReference type="InterPro" id="IPR008928">
    <property type="entry name" value="6-hairpin_glycosidase_sf"/>
</dbReference>
<proteinExistence type="predicted"/>
<evidence type="ECO:0000313" key="1">
    <source>
        <dbReference type="EMBL" id="GBG07280.1"/>
    </source>
</evidence>
<organism evidence="1 2">
    <name type="scientific">Paenibacillus agaridevorans</name>
    <dbReference type="NCBI Taxonomy" id="171404"/>
    <lineage>
        <taxon>Bacteria</taxon>
        <taxon>Bacillati</taxon>
        <taxon>Bacillota</taxon>
        <taxon>Bacilli</taxon>
        <taxon>Bacillales</taxon>
        <taxon>Paenibacillaceae</taxon>
        <taxon>Paenibacillus</taxon>
    </lineage>
</organism>
<evidence type="ECO:0000313" key="2">
    <source>
        <dbReference type="Proteomes" id="UP000245202"/>
    </source>
</evidence>
<dbReference type="AlphaFoldDB" id="A0A2R5EKV6"/>
<dbReference type="InterPro" id="IPR012341">
    <property type="entry name" value="6hp_glycosidase-like_sf"/>
</dbReference>
<reference evidence="1 2" key="1">
    <citation type="submission" date="2017-08" db="EMBL/GenBank/DDBJ databases">
        <title>Substantial Increase in Enzyme Production by Combined Drug-Resistance Mutations in Paenibacillus agaridevorans.</title>
        <authorList>
            <person name="Tanaka Y."/>
            <person name="Funane K."/>
            <person name="Hosaka T."/>
            <person name="Shiwa Y."/>
            <person name="Fujita N."/>
            <person name="Miyazaki T."/>
            <person name="Yoshikawa H."/>
            <person name="Murakami K."/>
            <person name="Kasahara K."/>
            <person name="Inaoka T."/>
            <person name="Hiraga Y."/>
            <person name="Ochi K."/>
        </authorList>
    </citation>
    <scope>NUCLEOTIDE SEQUENCE [LARGE SCALE GENOMIC DNA]</scope>
    <source>
        <strain evidence="1 2">T-3040</strain>
    </source>
</reference>
<name>A0A2R5EKV6_9BACL</name>
<gene>
    <name evidence="1" type="ORF">PAT3040_01828</name>
</gene>
<dbReference type="SUPFAM" id="SSF48208">
    <property type="entry name" value="Six-hairpin glycosidases"/>
    <property type="match status" value="1"/>
</dbReference>
<dbReference type="Proteomes" id="UP000245202">
    <property type="component" value="Unassembled WGS sequence"/>
</dbReference>
<comment type="caution">
    <text evidence="1">The sequence shown here is derived from an EMBL/GenBank/DDBJ whole genome shotgun (WGS) entry which is preliminary data.</text>
</comment>
<dbReference type="GO" id="GO:0005975">
    <property type="term" value="P:carbohydrate metabolic process"/>
    <property type="evidence" value="ECO:0007669"/>
    <property type="project" value="InterPro"/>
</dbReference>
<accession>A0A2R5EKV6</accession>
<protein>
    <submittedName>
        <fullName evidence="1">Uncharacterized protein</fullName>
    </submittedName>
</protein>
<sequence length="873" mass="99742">MKGVAILWKDKVRNGSITVTHGDIESGRFIYGQGTYDSINQTFQMDVASRLELQVSNESIQLGAHSTILSIRTDQHAFSFYLRDVTKAYPIYIKEYEVIITVSENASDYEQIVKTVHNQGMQTNLERLEDEPEESYETAANATRPLMTPVWLGLSRDIRIFESDYRGGGESDIDRMWDNIRPRNAGERVYLEETSGTGVQYSYLLGRGLGCEHRLTRRLHNGIFPIVEAVIQDQDIRYENTAFVSFERSPLSVSTLKGTPYLKADQYGVGYMFTPEQRAEYEGLIELEPPSEEEAVYYSRTVATNQARVPRYAWFKNPFVVNIERTFDGEAGLGMFSSDRVFVVSKINGRPMPQEEVAILLSPGESAVYEFYIPHQPISRSRAKQLGLQDFTIKHRECVDFWAAKLQNTMEIKLPERRIQEMMQAGFMHLDLISYGLEPEGPLVPMIGVYTGIGSESSPIIQYFDSVGAHTNAERALQFFLDKQHESGFIQNFGGYMLETGAALWSMGEHYRYTRDEAWVDKIKPKLIKAYHFLMDWRNRNLREELRGRGYGMLEGKTADPEDHFRSYMLNGFAFVGLKRLAEMLLLSDKALSEQILEDADAMKQDIRVSLKEAIARSPVIPLGDGSWIPTCPPWAEYTGPLALYADGGSWGTHGSIAARDSLLGPLYLVIQEVLEPDEQETSFLLQFHNELFCLRNVALSQPYYSIHPWIHLKRGETKAFLKTFYNGLASLADREIYTFWEHFWHASPHKTHEEGWFLMQCRWMLYMEEGQTLKLLPGIPRAWMEHGKTISLHRAASYFGPFSMVIESNIQNGSMTATIEFYSDRLPETVEIRLPHPQGKQAWRASNGSYNPDRESVVIAVSSSITQVILEF</sequence>
<keyword evidence="2" id="KW-1185">Reference proteome</keyword>
<dbReference type="EMBL" id="BDQX01000085">
    <property type="protein sequence ID" value="GBG07280.1"/>
    <property type="molecule type" value="Genomic_DNA"/>
</dbReference>
<dbReference type="Gene3D" id="1.50.10.10">
    <property type="match status" value="1"/>
</dbReference>
<dbReference type="RefSeq" id="WP_108992366.1">
    <property type="nucleotide sequence ID" value="NZ_BDQX01000085.1"/>
</dbReference>